<evidence type="ECO:0008006" key="4">
    <source>
        <dbReference type="Google" id="ProtNLM"/>
    </source>
</evidence>
<evidence type="ECO:0000313" key="2">
    <source>
        <dbReference type="EMBL" id="KAL1837854.1"/>
    </source>
</evidence>
<keyword evidence="3" id="KW-1185">Reference proteome</keyword>
<gene>
    <name evidence="2" type="ORF">VTK73DRAFT_4532</name>
</gene>
<feature type="region of interest" description="Disordered" evidence="1">
    <location>
        <begin position="47"/>
        <end position="66"/>
    </location>
</feature>
<evidence type="ECO:0000313" key="3">
    <source>
        <dbReference type="Proteomes" id="UP001586593"/>
    </source>
</evidence>
<feature type="region of interest" description="Disordered" evidence="1">
    <location>
        <begin position="110"/>
        <end position="153"/>
    </location>
</feature>
<comment type="caution">
    <text evidence="2">The sequence shown here is derived from an EMBL/GenBank/DDBJ whole genome shotgun (WGS) entry which is preliminary data.</text>
</comment>
<feature type="region of interest" description="Disordered" evidence="1">
    <location>
        <begin position="442"/>
        <end position="464"/>
    </location>
</feature>
<protein>
    <recommendedName>
        <fullName evidence="4">N-acetyltransferase domain-containing protein</fullName>
    </recommendedName>
</protein>
<proteinExistence type="predicted"/>
<sequence>MAARSNKRALAADDKSVQEPLPASKQRKRDMTDAADPLYVIEATLYSDKKALRNDPMPSDPVEPLRLDIFEDGTSLVSGGNLSTEEGNRWSSDAVRARARELLAYYSSARPVGGADGEHTHGRPGGDDKSRHDKDGRKEGDDEGGDDEDKDDLGEWQDVYAGWRWLEAIDSVAYAGHTWPEQGQREELGACQALLIRRDLMSHAFHHEIMEPTEETGRMGCQLFDRYGRLRPEFKEHPVKKGCGIWGDELNRGDILLLTRIDVQDADRRRGLDRGLVQAILEQTCQKTESFVALARAGDLERGGFGKEYPGATDQDRVDRKEHDEAAFLRSLGFRRVGSSAWFAFAGERSHPSHSLPAADDYDPPIPGPRTAFPDVEPLFDRLRELEADAPCLEWLQSTLDKHAPDAPQWSATDEAGNTLLHAAALSSKPSCVQWLVEARPRPSWTASPRLISSPASPMRRRRA</sequence>
<dbReference type="Proteomes" id="UP001586593">
    <property type="component" value="Unassembled WGS sequence"/>
</dbReference>
<evidence type="ECO:0000256" key="1">
    <source>
        <dbReference type="SAM" id="MobiDB-lite"/>
    </source>
</evidence>
<feature type="compositionally biased region" description="Acidic residues" evidence="1">
    <location>
        <begin position="141"/>
        <end position="153"/>
    </location>
</feature>
<feature type="region of interest" description="Disordered" evidence="1">
    <location>
        <begin position="1"/>
        <end position="36"/>
    </location>
</feature>
<reference evidence="2 3" key="1">
    <citation type="journal article" date="2024" name="Commun. Biol.">
        <title>Comparative genomic analysis of thermophilic fungi reveals convergent evolutionary adaptations and gene losses.</title>
        <authorList>
            <person name="Steindorff A.S."/>
            <person name="Aguilar-Pontes M.V."/>
            <person name="Robinson A.J."/>
            <person name="Andreopoulos B."/>
            <person name="LaButti K."/>
            <person name="Kuo A."/>
            <person name="Mondo S."/>
            <person name="Riley R."/>
            <person name="Otillar R."/>
            <person name="Haridas S."/>
            <person name="Lipzen A."/>
            <person name="Grimwood J."/>
            <person name="Schmutz J."/>
            <person name="Clum A."/>
            <person name="Reid I.D."/>
            <person name="Moisan M.C."/>
            <person name="Butler G."/>
            <person name="Nguyen T.T.M."/>
            <person name="Dewar K."/>
            <person name="Conant G."/>
            <person name="Drula E."/>
            <person name="Henrissat B."/>
            <person name="Hansel C."/>
            <person name="Singer S."/>
            <person name="Hutchinson M.I."/>
            <person name="de Vries R.P."/>
            <person name="Natvig D.O."/>
            <person name="Powell A.J."/>
            <person name="Tsang A."/>
            <person name="Grigoriev I.V."/>
        </authorList>
    </citation>
    <scope>NUCLEOTIDE SEQUENCE [LARGE SCALE GENOMIC DNA]</scope>
    <source>
        <strain evidence="2 3">ATCC 24622</strain>
    </source>
</reference>
<name>A0ABR3V7S6_9PEZI</name>
<dbReference type="EMBL" id="JAZHXJ010002571">
    <property type="protein sequence ID" value="KAL1837854.1"/>
    <property type="molecule type" value="Genomic_DNA"/>
</dbReference>
<accession>A0ABR3V7S6</accession>
<organism evidence="2 3">
    <name type="scientific">Phialemonium thermophilum</name>
    <dbReference type="NCBI Taxonomy" id="223376"/>
    <lineage>
        <taxon>Eukaryota</taxon>
        <taxon>Fungi</taxon>
        <taxon>Dikarya</taxon>
        <taxon>Ascomycota</taxon>
        <taxon>Pezizomycotina</taxon>
        <taxon>Sordariomycetes</taxon>
        <taxon>Sordariomycetidae</taxon>
        <taxon>Cephalothecales</taxon>
        <taxon>Cephalothecaceae</taxon>
        <taxon>Phialemonium</taxon>
    </lineage>
</organism>
<feature type="compositionally biased region" description="Basic and acidic residues" evidence="1">
    <location>
        <begin position="116"/>
        <end position="140"/>
    </location>
</feature>